<name>C1N6E3_MICPC</name>
<dbReference type="GeneID" id="9688958"/>
<gene>
    <name evidence="5" type="ORF">MICPUCDRAFT_53255</name>
</gene>
<evidence type="ECO:0000256" key="1">
    <source>
        <dbReference type="ARBA" id="ARBA00005511"/>
    </source>
</evidence>
<dbReference type="KEGG" id="mpp:MICPUCDRAFT_53255"/>
<accession>C1N6E3</accession>
<evidence type="ECO:0000259" key="4">
    <source>
        <dbReference type="Pfam" id="PF14904"/>
    </source>
</evidence>
<feature type="compositionally biased region" description="Acidic residues" evidence="3">
    <location>
        <begin position="143"/>
        <end position="153"/>
    </location>
</feature>
<reference evidence="5 6" key="1">
    <citation type="journal article" date="2009" name="Science">
        <title>Green evolution and dynamic adaptations revealed by genomes of the marine picoeukaryotes Micromonas.</title>
        <authorList>
            <person name="Worden A.Z."/>
            <person name="Lee J.H."/>
            <person name="Mock T."/>
            <person name="Rouze P."/>
            <person name="Simmons M.P."/>
            <person name="Aerts A.L."/>
            <person name="Allen A.E."/>
            <person name="Cuvelier M.L."/>
            <person name="Derelle E."/>
            <person name="Everett M.V."/>
            <person name="Foulon E."/>
            <person name="Grimwood J."/>
            <person name="Gundlach H."/>
            <person name="Henrissat B."/>
            <person name="Napoli C."/>
            <person name="McDonald S.M."/>
            <person name="Parker M.S."/>
            <person name="Rombauts S."/>
            <person name="Salamov A."/>
            <person name="Von Dassow P."/>
            <person name="Badger J.H."/>
            <person name="Coutinho P.M."/>
            <person name="Demir E."/>
            <person name="Dubchak I."/>
            <person name="Gentemann C."/>
            <person name="Eikrem W."/>
            <person name="Gready J.E."/>
            <person name="John U."/>
            <person name="Lanier W."/>
            <person name="Lindquist E.A."/>
            <person name="Lucas S."/>
            <person name="Mayer K.F."/>
            <person name="Moreau H."/>
            <person name="Not F."/>
            <person name="Otillar R."/>
            <person name="Panaud O."/>
            <person name="Pangilinan J."/>
            <person name="Paulsen I."/>
            <person name="Piegu B."/>
            <person name="Poliakov A."/>
            <person name="Robbens S."/>
            <person name="Schmutz J."/>
            <person name="Toulza E."/>
            <person name="Wyss T."/>
            <person name="Zelensky A."/>
            <person name="Zhou K."/>
            <person name="Armbrust E.V."/>
            <person name="Bhattacharya D."/>
            <person name="Goodenough U.W."/>
            <person name="Van de Peer Y."/>
            <person name="Grigoriev I.V."/>
        </authorList>
    </citation>
    <scope>NUCLEOTIDE SEQUENCE [LARGE SCALE GENOMIC DNA]</scope>
    <source>
        <strain evidence="5 6">CCMP1545</strain>
    </source>
</reference>
<evidence type="ECO:0000256" key="2">
    <source>
        <dbReference type="ARBA" id="ARBA00022679"/>
    </source>
</evidence>
<keyword evidence="2" id="KW-0808">Transferase</keyword>
<dbReference type="InterPro" id="IPR029426">
    <property type="entry name" value="FAM86_N"/>
</dbReference>
<dbReference type="RefSeq" id="XP_003063322.1">
    <property type="nucleotide sequence ID" value="XM_003063276.1"/>
</dbReference>
<evidence type="ECO:0000313" key="6">
    <source>
        <dbReference type="Proteomes" id="UP000001876"/>
    </source>
</evidence>
<proteinExistence type="inferred from homology"/>
<comment type="similarity">
    <text evidence="1">Belongs to the class I-like SAM-binding methyltransferase superfamily. EEF2KMT family.</text>
</comment>
<keyword evidence="6" id="KW-1185">Reference proteome</keyword>
<dbReference type="AlphaFoldDB" id="C1N6E3"/>
<sequence>MAPADALERARVVALLEYLQTSPVPEVVDAVFEAAADDDDDDDDDDDAQSLLLRILRHPLARRSPPAASYRARLLKAFVLRLEETGTEVSDALADAHAALLLGRGGDDGDEKDDGAWGWRTFAYRARGGSHRHPPPPPPPPLPDDDDDGDDGDALTRALADAEVRAVSIRASRNLFEGGTGCHAWRAGFHLAEMIMRCVLSHTGPRTTASAW</sequence>
<dbReference type="Proteomes" id="UP000001876">
    <property type="component" value="Unassembled WGS sequence"/>
</dbReference>
<organism evidence="6">
    <name type="scientific">Micromonas pusilla (strain CCMP1545)</name>
    <name type="common">Picoplanktonic green alga</name>
    <dbReference type="NCBI Taxonomy" id="564608"/>
    <lineage>
        <taxon>Eukaryota</taxon>
        <taxon>Viridiplantae</taxon>
        <taxon>Chlorophyta</taxon>
        <taxon>Mamiellophyceae</taxon>
        <taxon>Mamiellales</taxon>
        <taxon>Mamiellaceae</taxon>
        <taxon>Micromonas</taxon>
    </lineage>
</organism>
<protein>
    <submittedName>
        <fullName evidence="5">Predicted protein</fullName>
    </submittedName>
</protein>
<evidence type="ECO:0000256" key="3">
    <source>
        <dbReference type="SAM" id="MobiDB-lite"/>
    </source>
</evidence>
<evidence type="ECO:0000313" key="5">
    <source>
        <dbReference type="EMBL" id="EEH52458.1"/>
    </source>
</evidence>
<feature type="region of interest" description="Disordered" evidence="3">
    <location>
        <begin position="126"/>
        <end position="154"/>
    </location>
</feature>
<dbReference type="EMBL" id="GG663748">
    <property type="protein sequence ID" value="EEH52458.1"/>
    <property type="molecule type" value="Genomic_DNA"/>
</dbReference>
<dbReference type="Pfam" id="PF14904">
    <property type="entry name" value="FAM86"/>
    <property type="match status" value="1"/>
</dbReference>
<dbReference type="OrthoDB" id="194386at2759"/>
<dbReference type="GO" id="GO:0016740">
    <property type="term" value="F:transferase activity"/>
    <property type="evidence" value="ECO:0007669"/>
    <property type="project" value="UniProtKB-KW"/>
</dbReference>
<feature type="domain" description="FAM86 N-terminal" evidence="4">
    <location>
        <begin position="49"/>
        <end position="98"/>
    </location>
</feature>